<sequence>MGFLPEVRLDWGYLAQRSSGEAQTRTDGKNLRGVSSDVTDAAADRDIGIPVHLPRGGPSGRS</sequence>
<keyword evidence="3" id="KW-1185">Reference proteome</keyword>
<evidence type="ECO:0000313" key="3">
    <source>
        <dbReference type="Proteomes" id="UP000031364"/>
    </source>
</evidence>
<gene>
    <name evidence="2" type="ORF">FG87_39565</name>
</gene>
<dbReference type="EMBL" id="JNFP01000083">
    <property type="protein sequence ID" value="KIA60017.1"/>
    <property type="molecule type" value="Genomic_DNA"/>
</dbReference>
<comment type="caution">
    <text evidence="2">The sequence shown here is derived from an EMBL/GenBank/DDBJ whole genome shotgun (WGS) entry which is preliminary data.</text>
</comment>
<feature type="region of interest" description="Disordered" evidence="1">
    <location>
        <begin position="16"/>
        <end position="62"/>
    </location>
</feature>
<reference evidence="2 3" key="1">
    <citation type="journal article" date="2014" name="Int. J. Syst. Evol. Microbiol.">
        <title>Nocardia vulneris sp. nov., isolated from wounds of human patients in North America.</title>
        <authorList>
            <person name="Lasker B.A."/>
            <person name="Bell M."/>
            <person name="Klenk H.P."/>
            <person name="Sproer C."/>
            <person name="Schumann C."/>
            <person name="Schumann P."/>
            <person name="Brown J.M."/>
        </authorList>
    </citation>
    <scope>NUCLEOTIDE SEQUENCE [LARGE SCALE GENOMIC DNA]</scope>
    <source>
        <strain evidence="2 3">W9851</strain>
    </source>
</reference>
<accession>A0ABR4Z4P9</accession>
<dbReference type="Proteomes" id="UP000031364">
    <property type="component" value="Unassembled WGS sequence"/>
</dbReference>
<organism evidence="2 3">
    <name type="scientific">Nocardia vulneris</name>
    <dbReference type="NCBI Taxonomy" id="1141657"/>
    <lineage>
        <taxon>Bacteria</taxon>
        <taxon>Bacillati</taxon>
        <taxon>Actinomycetota</taxon>
        <taxon>Actinomycetes</taxon>
        <taxon>Mycobacteriales</taxon>
        <taxon>Nocardiaceae</taxon>
        <taxon>Nocardia</taxon>
    </lineage>
</organism>
<name>A0ABR4Z4P9_9NOCA</name>
<protein>
    <submittedName>
        <fullName evidence="2">Uncharacterized protein</fullName>
    </submittedName>
</protein>
<proteinExistence type="predicted"/>
<evidence type="ECO:0000256" key="1">
    <source>
        <dbReference type="SAM" id="MobiDB-lite"/>
    </source>
</evidence>
<evidence type="ECO:0000313" key="2">
    <source>
        <dbReference type="EMBL" id="KIA60017.1"/>
    </source>
</evidence>